<dbReference type="EMBL" id="LVIE01000190">
    <property type="protein sequence ID" value="OHT23154.1"/>
    <property type="molecule type" value="Genomic_DNA"/>
</dbReference>
<name>A0A1S1HLI3_PROST</name>
<keyword evidence="1" id="KW-0812">Transmembrane</keyword>
<reference evidence="2 3" key="1">
    <citation type="submission" date="2016-03" db="EMBL/GenBank/DDBJ databases">
        <title>Genome sequence of Providencia stuartii strain, isolated from the salivary glands of larval Lucilia sericata.</title>
        <authorList>
            <person name="Yuan Y."/>
            <person name="Zhang Y."/>
            <person name="Fu S."/>
            <person name="Crippen T.L."/>
            <person name="Visi D."/>
            <person name="Benbow M.E."/>
            <person name="Allen M."/>
            <person name="Tomberlin J.K."/>
            <person name="Sze S.-H."/>
            <person name="Tarone A.M."/>
        </authorList>
    </citation>
    <scope>NUCLEOTIDE SEQUENCE [LARGE SCALE GENOMIC DNA]</scope>
    <source>
        <strain evidence="2 3">Crippen</strain>
    </source>
</reference>
<evidence type="ECO:0000313" key="3">
    <source>
        <dbReference type="Proteomes" id="UP000179588"/>
    </source>
</evidence>
<feature type="transmembrane region" description="Helical" evidence="1">
    <location>
        <begin position="30"/>
        <end position="49"/>
    </location>
</feature>
<keyword evidence="1" id="KW-0472">Membrane</keyword>
<accession>A0A1S1HLI3</accession>
<dbReference type="AlphaFoldDB" id="A0A1S1HLI3"/>
<gene>
    <name evidence="2" type="ORF">A3Q29_06920</name>
</gene>
<dbReference type="Proteomes" id="UP000179588">
    <property type="component" value="Unassembled WGS sequence"/>
</dbReference>
<comment type="caution">
    <text evidence="2">The sequence shown here is derived from an EMBL/GenBank/DDBJ whole genome shotgun (WGS) entry which is preliminary data.</text>
</comment>
<evidence type="ECO:0000313" key="2">
    <source>
        <dbReference type="EMBL" id="OHT23154.1"/>
    </source>
</evidence>
<sequence length="121" mass="13182">MARLFAIVIDVAVAASFYFGLTMSMDGLINIGYFAGWLFAIINILGGLLGKEKLAKDYKHQSIVWRGYDVLTDALYVAFAAYSGWFVLASLFAIGAISKAGMKSSIEKDLLKARQESNTGN</sequence>
<organism evidence="2 3">
    <name type="scientific">Providencia stuartii</name>
    <dbReference type="NCBI Taxonomy" id="588"/>
    <lineage>
        <taxon>Bacteria</taxon>
        <taxon>Pseudomonadati</taxon>
        <taxon>Pseudomonadota</taxon>
        <taxon>Gammaproteobacteria</taxon>
        <taxon>Enterobacterales</taxon>
        <taxon>Morganellaceae</taxon>
        <taxon>Providencia</taxon>
    </lineage>
</organism>
<protein>
    <submittedName>
        <fullName evidence="2">Uncharacterized protein</fullName>
    </submittedName>
</protein>
<keyword evidence="1" id="KW-1133">Transmembrane helix</keyword>
<feature type="transmembrane region" description="Helical" evidence="1">
    <location>
        <begin position="70"/>
        <end position="97"/>
    </location>
</feature>
<evidence type="ECO:0000256" key="1">
    <source>
        <dbReference type="SAM" id="Phobius"/>
    </source>
</evidence>
<proteinExistence type="predicted"/>
<keyword evidence="3" id="KW-1185">Reference proteome</keyword>